<evidence type="ECO:0000313" key="3">
    <source>
        <dbReference type="Proteomes" id="UP000027466"/>
    </source>
</evidence>
<proteinExistence type="predicted"/>
<gene>
    <name evidence="2" type="ORF">BG61_18800</name>
</gene>
<reference evidence="2 3" key="1">
    <citation type="submission" date="2014-03" db="EMBL/GenBank/DDBJ databases">
        <title>Draft Genome Sequences of Four Burkholderia Strains.</title>
        <authorList>
            <person name="Liu X.Y."/>
            <person name="Li C.X."/>
            <person name="Xu J.H."/>
        </authorList>
    </citation>
    <scope>NUCLEOTIDE SEQUENCE [LARGE SCALE GENOMIC DNA]</scope>
    <source>
        <strain evidence="2 3">DSM 50014</strain>
    </source>
</reference>
<dbReference type="AlphaFoldDB" id="A0A069PWC3"/>
<comment type="caution">
    <text evidence="2">The sequence shown here is derived from an EMBL/GenBank/DDBJ whole genome shotgun (WGS) entry which is preliminary data.</text>
</comment>
<evidence type="ECO:0000259" key="1">
    <source>
        <dbReference type="PROSITE" id="PS51733"/>
    </source>
</evidence>
<dbReference type="InterPro" id="IPR004143">
    <property type="entry name" value="BPL_LPL_catalytic"/>
</dbReference>
<dbReference type="Pfam" id="PF21948">
    <property type="entry name" value="LplA-B_cat"/>
    <property type="match status" value="1"/>
</dbReference>
<dbReference type="Proteomes" id="UP000027466">
    <property type="component" value="Unassembled WGS sequence"/>
</dbReference>
<dbReference type="SUPFAM" id="SSF55681">
    <property type="entry name" value="Class II aaRS and biotin synthetases"/>
    <property type="match status" value="1"/>
</dbReference>
<accession>A0A069PWC3</accession>
<dbReference type="EMBL" id="JFHC01000003">
    <property type="protein sequence ID" value="KDR44124.1"/>
    <property type="molecule type" value="Genomic_DNA"/>
</dbReference>
<dbReference type="STRING" id="60547.GCA_000751215_04237"/>
<dbReference type="RefSeq" id="WP_035935403.1">
    <property type="nucleotide sequence ID" value="NZ_CADFFX010000002.1"/>
</dbReference>
<dbReference type="Gene3D" id="3.30.930.10">
    <property type="entry name" value="Bira Bifunctional Protein, Domain 2"/>
    <property type="match status" value="1"/>
</dbReference>
<dbReference type="PROSITE" id="PS51733">
    <property type="entry name" value="BPL_LPL_CATALYTIC"/>
    <property type="match status" value="1"/>
</dbReference>
<name>A0A069PWC3_9BURK</name>
<protein>
    <recommendedName>
        <fullName evidence="1">BPL/LPL catalytic domain-containing protein</fullName>
    </recommendedName>
</protein>
<keyword evidence="3" id="KW-1185">Reference proteome</keyword>
<sequence length="258" mass="27293">MPFHFVDFDTAAANPLDAEEALLAQAASGGPVAHLWQAPVSLVVPRSYQRHATLDAARAEFARRGCPVWLRLSGGGLVPQGPGILNLSLAYPVRGAIGTLADAVYLHLCEILAEALRSVDVQTHWQAVEGSFCDGRFNLAWGAADDPRKIAGTAQYWRRVPDGQMPAQAAGASSALYVVLAHAVLLVDADPVEINRRANDFEAMLGSGRHYEADKVVSVAQALARQGTTVRAGLPERVDEALRAAVAAAPPTPGSGDF</sequence>
<feature type="domain" description="BPL/LPL catalytic" evidence="1">
    <location>
        <begin position="27"/>
        <end position="238"/>
    </location>
</feature>
<organism evidence="2 3">
    <name type="scientific">Caballeronia glathei</name>
    <dbReference type="NCBI Taxonomy" id="60547"/>
    <lineage>
        <taxon>Bacteria</taxon>
        <taxon>Pseudomonadati</taxon>
        <taxon>Pseudomonadota</taxon>
        <taxon>Betaproteobacteria</taxon>
        <taxon>Burkholderiales</taxon>
        <taxon>Burkholderiaceae</taxon>
        <taxon>Caballeronia</taxon>
    </lineage>
</organism>
<dbReference type="InterPro" id="IPR045864">
    <property type="entry name" value="aa-tRNA-synth_II/BPL/LPL"/>
</dbReference>
<evidence type="ECO:0000313" key="2">
    <source>
        <dbReference type="EMBL" id="KDR44124.1"/>
    </source>
</evidence>